<evidence type="ECO:0000256" key="1">
    <source>
        <dbReference type="SAM" id="MobiDB-lite"/>
    </source>
</evidence>
<comment type="caution">
    <text evidence="2">The sequence shown here is derived from an EMBL/GenBank/DDBJ whole genome shotgun (WGS) entry which is preliminary data.</text>
</comment>
<dbReference type="EMBL" id="SSOP01000319">
    <property type="protein sequence ID" value="KAB5589093.1"/>
    <property type="molecule type" value="Genomic_DNA"/>
</dbReference>
<organism evidence="2 3">
    <name type="scientific">Ceratobasidium theobromae</name>
    <dbReference type="NCBI Taxonomy" id="1582974"/>
    <lineage>
        <taxon>Eukaryota</taxon>
        <taxon>Fungi</taxon>
        <taxon>Dikarya</taxon>
        <taxon>Basidiomycota</taxon>
        <taxon>Agaricomycotina</taxon>
        <taxon>Agaricomycetes</taxon>
        <taxon>Cantharellales</taxon>
        <taxon>Ceratobasidiaceae</taxon>
        <taxon>Ceratobasidium</taxon>
    </lineage>
</organism>
<evidence type="ECO:0000313" key="2">
    <source>
        <dbReference type="EMBL" id="KAB5589093.1"/>
    </source>
</evidence>
<protein>
    <submittedName>
        <fullName evidence="2">Uncharacterized protein</fullName>
    </submittedName>
</protein>
<gene>
    <name evidence="2" type="ORF">CTheo_7474</name>
</gene>
<dbReference type="AlphaFoldDB" id="A0A5N5QC47"/>
<keyword evidence="3" id="KW-1185">Reference proteome</keyword>
<feature type="region of interest" description="Disordered" evidence="1">
    <location>
        <begin position="1"/>
        <end position="21"/>
    </location>
</feature>
<feature type="compositionally biased region" description="Basic and acidic residues" evidence="1">
    <location>
        <begin position="103"/>
        <end position="121"/>
    </location>
</feature>
<proteinExistence type="predicted"/>
<reference evidence="2 3" key="1">
    <citation type="journal article" date="2019" name="Fungal Biol. Biotechnol.">
        <title>Draft genome sequence of fastidious pathogen Ceratobasidium theobromae, which causes vascular-streak dieback in Theobroma cacao.</title>
        <authorList>
            <person name="Ali S.S."/>
            <person name="Asman A."/>
            <person name="Shao J."/>
            <person name="Firmansyah A.P."/>
            <person name="Susilo A.W."/>
            <person name="Rosmana A."/>
            <person name="McMahon P."/>
            <person name="Junaid M."/>
            <person name="Guest D."/>
            <person name="Kheng T.Y."/>
            <person name="Meinhardt L.W."/>
            <person name="Bailey B.A."/>
        </authorList>
    </citation>
    <scope>NUCLEOTIDE SEQUENCE [LARGE SCALE GENOMIC DNA]</scope>
    <source>
        <strain evidence="2 3">CT2</strain>
    </source>
</reference>
<name>A0A5N5QC47_9AGAM</name>
<feature type="region of interest" description="Disordered" evidence="1">
    <location>
        <begin position="103"/>
        <end position="167"/>
    </location>
</feature>
<sequence length="167" mass="18327">MPTSKALSPARPSHKGKEHALCSEVAPTGADGWKKVAKLHKEVFDSPVHTAPSIKQWFDRLSHKKKPTGKAQLDPSKTLNDDNVEEEYDGNFDEEFEEVMHEVEAQDKGSDKDEGLDKDEPVDVELGSEPSGLLVEDKPAEDPGKPEDEAVMASFAQRVPGAHTQSK</sequence>
<feature type="compositionally biased region" description="Basic and acidic residues" evidence="1">
    <location>
        <begin position="135"/>
        <end position="148"/>
    </location>
</feature>
<evidence type="ECO:0000313" key="3">
    <source>
        <dbReference type="Proteomes" id="UP000383932"/>
    </source>
</evidence>
<dbReference type="Proteomes" id="UP000383932">
    <property type="component" value="Unassembled WGS sequence"/>
</dbReference>
<feature type="region of interest" description="Disordered" evidence="1">
    <location>
        <begin position="64"/>
        <end position="84"/>
    </location>
</feature>
<accession>A0A5N5QC47</accession>